<accession>A0AAP2DMY1</accession>
<name>A0AAP2DMY1_9BACT</name>
<feature type="signal peptide" evidence="1">
    <location>
        <begin position="1"/>
        <end position="20"/>
    </location>
</feature>
<evidence type="ECO:0008006" key="4">
    <source>
        <dbReference type="Google" id="ProtNLM"/>
    </source>
</evidence>
<dbReference type="RefSeq" id="WP_254167014.1">
    <property type="nucleotide sequence ID" value="NZ_JAHESF010000023.1"/>
</dbReference>
<dbReference type="Proteomes" id="UP001319200">
    <property type="component" value="Unassembled WGS sequence"/>
</dbReference>
<evidence type="ECO:0000313" key="3">
    <source>
        <dbReference type="Proteomes" id="UP001319200"/>
    </source>
</evidence>
<reference evidence="2 3" key="1">
    <citation type="submission" date="2021-05" db="EMBL/GenBank/DDBJ databases">
        <title>A Polyphasic approach of four new species of the genus Ohtaekwangia: Ohtaekwangia histidinii sp. nov., Ohtaekwangia cretensis sp. nov., Ohtaekwangia indiensis sp. nov., Ohtaekwangia reichenbachii sp. nov. from diverse environment.</title>
        <authorList>
            <person name="Octaviana S."/>
        </authorList>
    </citation>
    <scope>NUCLEOTIDE SEQUENCE [LARGE SCALE GENOMIC DNA]</scope>
    <source>
        <strain evidence="2 3">PWU4</strain>
    </source>
</reference>
<comment type="caution">
    <text evidence="2">The sequence shown here is derived from an EMBL/GenBank/DDBJ whole genome shotgun (WGS) entry which is preliminary data.</text>
</comment>
<evidence type="ECO:0000256" key="1">
    <source>
        <dbReference type="SAM" id="SignalP"/>
    </source>
</evidence>
<sequence length="1218" mass="136614">MSKYCFILLALSCIVGTLKAQGTDPVQHAANMLPPSPTASELGKYGLVPVGLSTGTPNVEIPLHTFTSRYLSVPISLSYNANGIKVDQIATWVGMAWSLNAGGVVTRTIRDEADQPDPVPYPENFSQTNPEGIKYLEYAGNNDSFDSEPDLYAFNFMGYSGKFIYDRSGTPIVMPHQNIKIERVMDSSPTNGYFMITTPDGIKYTFGAPERSKSYSIGCGKTFDNLKETSWYLTSIEHPAGDVIHFEYEGTTSTNTVEYYYAASITQSVMKKIGEEAGCEASASGCAEFETQTCKTVLLVRGVRLKRIYASNFGEVEFLATKDRLDLDDYKLNEIKVKDNSGALAKSFQFSYTFATAATGYGNELTNLDDEPQLARRMFLTGLSEKSKTGIIEKTHGFEYDDMNGLPVRLSYAQDHWGYFNGAHNTYFVPVDKQRIEDQNGRKVFENIGGNREANSAFSTKGLLKKITYPTGGSSELFFEPNTYWDYATVTPPPTPIDLSISAQSNHQVMTSMDLLNIYEQEIQITTRAIHNANYEEGDDDQDQTHYKVQVSVIDITTDNPVYNNYDIQLGTVATAYIKLAKDHRYRIILMASGRIVKGILSSAYINELPSTMQMNLETGGLRVSKIKNYDPVTSKFEETNYTYAKVGTSSSGVARSIPQYYGRSSILTTIQCTGTNGSFDRQKFCYYGTLYSSSQSTLYPVNGNNVYYQYVVVSRGSNHTYGAEEHEFMVQFDAPGAQVWGDEDILSAPYTNLGWSNGLEKSAKYFKRSGKSLVLIKQIDNHYVTDIRNEKETKGLVVRKKYNPVYTMESTIPCNAENRTKTYGRYTCLNENEDHFHIWLIGGIPFFGNGKIKCIAPNAINGIRETSQHPCYQKNVESVAVPMALDYLDAIEYRNIAYWFYMDYSTETNYDENGQNPVTTKREFFYDNPGHAQLSRIKTQRSDGRYAESAMKYVDDYTAFQNLAALQEKHIVNVPIKTENSVDGMLTDGQVIQLNDKGQALEVYQYESAILKASPVHNGAQLIPSADYKLKATLTYDASANVSEVQTTNQPKISYKWGHSATRVIAKISGAAAADVFHTSFEEDGVAGAARTGERFLNSGTYTITTQAFNPVSTTGLVLSYWYWNNNQWVYSGELPFTRNITAGTRLDEIRVYPKGSQLTTITYNTLYNTVKTMTDHNNITTSYEYDNLGRLLRVRDDKQNIVTEQKYHFYNNTSNE</sequence>
<keyword evidence="3" id="KW-1185">Reference proteome</keyword>
<gene>
    <name evidence="2" type="ORF">KK083_20230</name>
</gene>
<organism evidence="2 3">
    <name type="scientific">Chryseosolibacter histidini</name>
    <dbReference type="NCBI Taxonomy" id="2782349"/>
    <lineage>
        <taxon>Bacteria</taxon>
        <taxon>Pseudomonadati</taxon>
        <taxon>Bacteroidota</taxon>
        <taxon>Cytophagia</taxon>
        <taxon>Cytophagales</taxon>
        <taxon>Chryseotaleaceae</taxon>
        <taxon>Chryseosolibacter</taxon>
    </lineage>
</organism>
<dbReference type="AlphaFoldDB" id="A0AAP2DMY1"/>
<evidence type="ECO:0000313" key="2">
    <source>
        <dbReference type="EMBL" id="MBT1699236.1"/>
    </source>
</evidence>
<dbReference type="EMBL" id="JAHESF010000023">
    <property type="protein sequence ID" value="MBT1699236.1"/>
    <property type="molecule type" value="Genomic_DNA"/>
</dbReference>
<feature type="chain" id="PRO_5042843797" description="RHS repeat protein" evidence="1">
    <location>
        <begin position="21"/>
        <end position="1218"/>
    </location>
</feature>
<keyword evidence="1" id="KW-0732">Signal</keyword>
<proteinExistence type="predicted"/>
<protein>
    <recommendedName>
        <fullName evidence="4">RHS repeat protein</fullName>
    </recommendedName>
</protein>